<reference evidence="2 3" key="1">
    <citation type="submission" date="2011-02" db="EMBL/GenBank/DDBJ databases">
        <authorList>
            <person name="Muzny D."/>
            <person name="Qin X."/>
            <person name="Deng J."/>
            <person name="Jiang H."/>
            <person name="Liu Y."/>
            <person name="Qu J."/>
            <person name="Song X.-Z."/>
            <person name="Zhang L."/>
            <person name="Thornton R."/>
            <person name="Coyle M."/>
            <person name="Francisco L."/>
            <person name="Jackson L."/>
            <person name="Javaid M."/>
            <person name="Korchina V."/>
            <person name="Kovar C."/>
            <person name="Mata R."/>
            <person name="Mathew T."/>
            <person name="Ngo R."/>
            <person name="Nguyen L."/>
            <person name="Nguyen N."/>
            <person name="Okwuonu G."/>
            <person name="Ongeri F."/>
            <person name="Pham C."/>
            <person name="Simmons D."/>
            <person name="Wilczek-Boney K."/>
            <person name="Hale W."/>
            <person name="Jakkamsetti A."/>
            <person name="Pham P."/>
            <person name="Ruth R."/>
            <person name="San Lucas F."/>
            <person name="Warren J."/>
            <person name="Zhang J."/>
            <person name="Zhao Z."/>
            <person name="Zhou C."/>
            <person name="Zhu D."/>
            <person name="Lee S."/>
            <person name="Bess C."/>
            <person name="Blankenburg K."/>
            <person name="Forbes L."/>
            <person name="Fu Q."/>
            <person name="Gubbala S."/>
            <person name="Hirani K."/>
            <person name="Jayaseelan J.C."/>
            <person name="Lara F."/>
            <person name="Munidasa M."/>
            <person name="Palculict T."/>
            <person name="Patil S."/>
            <person name="Pu L.-L."/>
            <person name="Saada N."/>
            <person name="Tang L."/>
            <person name="Weissenberger G."/>
            <person name="Zhu Y."/>
            <person name="Hemphill L."/>
            <person name="Shang Y."/>
            <person name="Youmans B."/>
            <person name="Ayvaz T."/>
            <person name="Ross M."/>
            <person name="Santibanez J."/>
            <person name="Aqrawi P."/>
            <person name="Gross S."/>
            <person name="Joshi V."/>
            <person name="Fowler G."/>
            <person name="Nazareth L."/>
            <person name="Reid J."/>
            <person name="Worley K."/>
            <person name="Petrosino J."/>
            <person name="Highlander S."/>
            <person name="Gibbs R."/>
        </authorList>
    </citation>
    <scope>NUCLEOTIDE SEQUENCE [LARGE SCALE GENOMIC DNA]</scope>
    <source>
        <strain evidence="2 3">ATCC BAA-1200</strain>
    </source>
</reference>
<dbReference type="AlphaFoldDB" id="F2BA55"/>
<comment type="caution">
    <text evidence="2">The sequence shown here is derived from an EMBL/GenBank/DDBJ whole genome shotgun (WGS) entry which is preliminary data.</text>
</comment>
<proteinExistence type="predicted"/>
<organism evidence="2 3">
    <name type="scientific">Neisseria bacilliformis ATCC BAA-1200</name>
    <dbReference type="NCBI Taxonomy" id="888742"/>
    <lineage>
        <taxon>Bacteria</taxon>
        <taxon>Pseudomonadati</taxon>
        <taxon>Pseudomonadota</taxon>
        <taxon>Betaproteobacteria</taxon>
        <taxon>Neisseriales</taxon>
        <taxon>Neisseriaceae</taxon>
        <taxon>Neisseria</taxon>
    </lineage>
</organism>
<evidence type="ECO:0000313" key="2">
    <source>
        <dbReference type="EMBL" id="EGF11697.1"/>
    </source>
</evidence>
<dbReference type="EMBL" id="AFAY01000011">
    <property type="protein sequence ID" value="EGF11697.1"/>
    <property type="molecule type" value="Genomic_DNA"/>
</dbReference>
<feature type="transmembrane region" description="Helical" evidence="1">
    <location>
        <begin position="39"/>
        <end position="61"/>
    </location>
</feature>
<accession>F2BA55</accession>
<gene>
    <name evidence="2" type="ORF">HMPREF9123_0609</name>
</gene>
<name>F2BA55_9NEIS</name>
<keyword evidence="1" id="KW-0812">Transmembrane</keyword>
<dbReference type="Proteomes" id="UP000004105">
    <property type="component" value="Unassembled WGS sequence"/>
</dbReference>
<keyword evidence="1" id="KW-1133">Transmembrane helix</keyword>
<keyword evidence="1" id="KW-0472">Membrane</keyword>
<keyword evidence="3" id="KW-1185">Reference proteome</keyword>
<dbReference type="HOGENOM" id="CLU_2735833_0_0_4"/>
<sequence length="71" mass="7759">MSPCWGGKTGKQAAAEGRANHTAKPAGCQSVVSNKQLTIFYKICAENLIKCLLLFFMGYFFKNKQTAGKPD</sequence>
<evidence type="ECO:0000313" key="3">
    <source>
        <dbReference type="Proteomes" id="UP000004105"/>
    </source>
</evidence>
<evidence type="ECO:0000256" key="1">
    <source>
        <dbReference type="SAM" id="Phobius"/>
    </source>
</evidence>
<protein>
    <submittedName>
        <fullName evidence="2">Uncharacterized protein</fullName>
    </submittedName>
</protein>